<name>A0A1N7RT06_9BURK</name>
<dbReference type="GO" id="GO:0005506">
    <property type="term" value="F:iron ion binding"/>
    <property type="evidence" value="ECO:0007669"/>
    <property type="project" value="TreeGrafter"/>
</dbReference>
<reference evidence="2 3" key="1">
    <citation type="submission" date="2016-12" db="EMBL/GenBank/DDBJ databases">
        <authorList>
            <person name="Song W.-J."/>
            <person name="Kurnit D.M."/>
        </authorList>
    </citation>
    <scope>NUCLEOTIDE SEQUENCE [LARGE SCALE GENOMIC DNA]</scope>
    <source>
        <strain evidence="2 3">STM7296</strain>
    </source>
</reference>
<dbReference type="Pfam" id="PF01455">
    <property type="entry name" value="HupF_HypC"/>
    <property type="match status" value="1"/>
</dbReference>
<dbReference type="NCBIfam" id="TIGR00074">
    <property type="entry name" value="hypC_hupF"/>
    <property type="match status" value="1"/>
</dbReference>
<sequence length="101" mass="11111">MCIGVPMQVVRNEPGAAWCVRRGEHRLVSTVLLGDCVKGDWLLVFLDSAREHLDAQRAAEIDAALDLLQKALTDEREAGEAPPFPMPSEMTADELKVLLGR</sequence>
<dbReference type="GO" id="GO:1902670">
    <property type="term" value="F:carbon dioxide binding"/>
    <property type="evidence" value="ECO:0007669"/>
    <property type="project" value="TreeGrafter"/>
</dbReference>
<dbReference type="PANTHER" id="PTHR35177">
    <property type="entry name" value="HYDROGENASE MATURATION FACTOR HYBG"/>
    <property type="match status" value="1"/>
</dbReference>
<dbReference type="PANTHER" id="PTHR35177:SF2">
    <property type="entry name" value="HYDROGENASE MATURATION FACTOR HYBG"/>
    <property type="match status" value="1"/>
</dbReference>
<dbReference type="GO" id="GO:0003677">
    <property type="term" value="F:DNA binding"/>
    <property type="evidence" value="ECO:0007669"/>
    <property type="project" value="UniProtKB-KW"/>
</dbReference>
<comment type="similarity">
    <text evidence="1">Belongs to the HupF/HypC family.</text>
</comment>
<gene>
    <name evidence="2" type="primary">hoxL</name>
    <name evidence="2" type="ORF">BN2475_140078</name>
</gene>
<dbReference type="EMBL" id="CYGX02000014">
    <property type="protein sequence ID" value="SIT38237.1"/>
    <property type="molecule type" value="Genomic_DNA"/>
</dbReference>
<evidence type="ECO:0000256" key="1">
    <source>
        <dbReference type="ARBA" id="ARBA00006018"/>
    </source>
</evidence>
<dbReference type="InterPro" id="IPR001109">
    <property type="entry name" value="Hydrogenase_HupF/HypC"/>
</dbReference>
<evidence type="ECO:0000313" key="3">
    <source>
        <dbReference type="Proteomes" id="UP000187012"/>
    </source>
</evidence>
<dbReference type="PRINTS" id="PR00445">
    <property type="entry name" value="HUPFHYPC"/>
</dbReference>
<evidence type="ECO:0000313" key="2">
    <source>
        <dbReference type="EMBL" id="SIT38237.1"/>
    </source>
</evidence>
<dbReference type="Gene3D" id="2.30.30.140">
    <property type="match status" value="1"/>
</dbReference>
<dbReference type="PROSITE" id="PS01097">
    <property type="entry name" value="HUPF_HYPC"/>
    <property type="match status" value="1"/>
</dbReference>
<dbReference type="AlphaFoldDB" id="A0A1N7RT06"/>
<keyword evidence="2" id="KW-0371">Homeobox</keyword>
<dbReference type="GO" id="GO:0051604">
    <property type="term" value="P:protein maturation"/>
    <property type="evidence" value="ECO:0007669"/>
    <property type="project" value="TreeGrafter"/>
</dbReference>
<keyword evidence="3" id="KW-1185">Reference proteome</keyword>
<accession>A0A1N7RT06</accession>
<dbReference type="InterPro" id="IPR019812">
    <property type="entry name" value="Hydgase_assmbl_chp_CS"/>
</dbReference>
<dbReference type="STRING" id="1247936.BN2475_140078"/>
<dbReference type="RefSeq" id="WP_094778956.1">
    <property type="nucleotide sequence ID" value="NZ_CYGX02000014.1"/>
</dbReference>
<dbReference type="SUPFAM" id="SSF159127">
    <property type="entry name" value="HupF/HypC-like"/>
    <property type="match status" value="1"/>
</dbReference>
<dbReference type="OrthoDB" id="9806017at2"/>
<dbReference type="Proteomes" id="UP000187012">
    <property type="component" value="Unassembled WGS sequence"/>
</dbReference>
<organism evidence="2 3">
    <name type="scientific">Paraburkholderia ribeironis</name>
    <dbReference type="NCBI Taxonomy" id="1247936"/>
    <lineage>
        <taxon>Bacteria</taxon>
        <taxon>Pseudomonadati</taxon>
        <taxon>Pseudomonadota</taxon>
        <taxon>Betaproteobacteria</taxon>
        <taxon>Burkholderiales</taxon>
        <taxon>Burkholderiaceae</taxon>
        <taxon>Paraburkholderia</taxon>
    </lineage>
</organism>
<protein>
    <submittedName>
        <fullName evidence="2">Hydrogenase expression/formation protein HoxL</fullName>
    </submittedName>
</protein>
<proteinExistence type="inferred from homology"/>